<keyword evidence="3" id="KW-1185">Reference proteome</keyword>
<gene>
    <name evidence="2" type="ORF">CC86DRAFT_178253</name>
</gene>
<dbReference type="OrthoDB" id="3798674at2759"/>
<evidence type="ECO:0000313" key="3">
    <source>
        <dbReference type="Proteomes" id="UP000799424"/>
    </source>
</evidence>
<accession>A0A6A7A9K5</accession>
<dbReference type="AlphaFoldDB" id="A0A6A7A9K5"/>
<dbReference type="Proteomes" id="UP000799424">
    <property type="component" value="Unassembled WGS sequence"/>
</dbReference>
<evidence type="ECO:0000313" key="2">
    <source>
        <dbReference type="EMBL" id="KAF2829981.1"/>
    </source>
</evidence>
<reference evidence="2" key="1">
    <citation type="journal article" date="2020" name="Stud. Mycol.">
        <title>101 Dothideomycetes genomes: a test case for predicting lifestyles and emergence of pathogens.</title>
        <authorList>
            <person name="Haridas S."/>
            <person name="Albert R."/>
            <person name="Binder M."/>
            <person name="Bloem J."/>
            <person name="Labutti K."/>
            <person name="Salamov A."/>
            <person name="Andreopoulos B."/>
            <person name="Baker S."/>
            <person name="Barry K."/>
            <person name="Bills G."/>
            <person name="Bluhm B."/>
            <person name="Cannon C."/>
            <person name="Castanera R."/>
            <person name="Culley D."/>
            <person name="Daum C."/>
            <person name="Ezra D."/>
            <person name="Gonzalez J."/>
            <person name="Henrissat B."/>
            <person name="Kuo A."/>
            <person name="Liang C."/>
            <person name="Lipzen A."/>
            <person name="Lutzoni F."/>
            <person name="Magnuson J."/>
            <person name="Mondo S."/>
            <person name="Nolan M."/>
            <person name="Ohm R."/>
            <person name="Pangilinan J."/>
            <person name="Park H.-J."/>
            <person name="Ramirez L."/>
            <person name="Alfaro M."/>
            <person name="Sun H."/>
            <person name="Tritt A."/>
            <person name="Yoshinaga Y."/>
            <person name="Zwiers L.-H."/>
            <person name="Turgeon B."/>
            <person name="Goodwin S."/>
            <person name="Spatafora J."/>
            <person name="Crous P."/>
            <person name="Grigoriev I."/>
        </authorList>
    </citation>
    <scope>NUCLEOTIDE SEQUENCE</scope>
    <source>
        <strain evidence="2">CBS 113818</strain>
    </source>
</reference>
<name>A0A6A7A9K5_9PLEO</name>
<dbReference type="EMBL" id="MU006220">
    <property type="protein sequence ID" value="KAF2829981.1"/>
    <property type="molecule type" value="Genomic_DNA"/>
</dbReference>
<protein>
    <submittedName>
        <fullName evidence="2">Uncharacterized protein</fullName>
    </submittedName>
</protein>
<feature type="region of interest" description="Disordered" evidence="1">
    <location>
        <begin position="130"/>
        <end position="157"/>
    </location>
</feature>
<organism evidence="2 3">
    <name type="scientific">Ophiobolus disseminans</name>
    <dbReference type="NCBI Taxonomy" id="1469910"/>
    <lineage>
        <taxon>Eukaryota</taxon>
        <taxon>Fungi</taxon>
        <taxon>Dikarya</taxon>
        <taxon>Ascomycota</taxon>
        <taxon>Pezizomycotina</taxon>
        <taxon>Dothideomycetes</taxon>
        <taxon>Pleosporomycetidae</taxon>
        <taxon>Pleosporales</taxon>
        <taxon>Pleosporineae</taxon>
        <taxon>Phaeosphaeriaceae</taxon>
        <taxon>Ophiobolus</taxon>
    </lineage>
</organism>
<feature type="compositionally biased region" description="Polar residues" evidence="1">
    <location>
        <begin position="130"/>
        <end position="156"/>
    </location>
</feature>
<sequence length="308" mass="34389">MSLGRTTSVKQAFKSLTHSVSIRRKRGGSVHNPKDVIAEVKSDPHEATQDEYLGKRGRILDNFKRWRDRPSSLLTEAPNHPAPFPNGDIKNDFLLLERTRDPSLHAQLKAILFDLYGVDSLTLILPDSPMTSHETSNRLASDSPVPTSTKPPTARSSEGVALVTLQVSTIPGFQHSNRKNLRGSIGKRASRMMEALQGFSWAKADAQETETETKMEHEVQESLPSDQDCVFQDILNRLPQSMAEYDDIIAILNARGTVLLNLSFRNHSHQYKIVALAMLAIHSLEHLLMGTRDKETETDDGTTSKKRT</sequence>
<evidence type="ECO:0000256" key="1">
    <source>
        <dbReference type="SAM" id="MobiDB-lite"/>
    </source>
</evidence>
<proteinExistence type="predicted"/>